<evidence type="ECO:0000313" key="4">
    <source>
        <dbReference type="Proteomes" id="UP000064967"/>
    </source>
</evidence>
<dbReference type="EMBL" id="CP012333">
    <property type="protein sequence ID" value="AKV01755.1"/>
    <property type="molecule type" value="Genomic_DNA"/>
</dbReference>
<keyword evidence="4" id="KW-1185">Reference proteome</keyword>
<name>A0A0K1Q8P2_9BACT</name>
<evidence type="ECO:0000256" key="1">
    <source>
        <dbReference type="SAM" id="MobiDB-lite"/>
    </source>
</evidence>
<evidence type="ECO:0000313" key="3">
    <source>
        <dbReference type="EMBL" id="AKV01755.1"/>
    </source>
</evidence>
<proteinExistence type="predicted"/>
<feature type="region of interest" description="Disordered" evidence="1">
    <location>
        <begin position="386"/>
        <end position="411"/>
    </location>
</feature>
<gene>
    <name evidence="3" type="ORF">AKJ09_08418</name>
</gene>
<protein>
    <recommendedName>
        <fullName evidence="5">Lipoprotein</fullName>
    </recommendedName>
</protein>
<dbReference type="Proteomes" id="UP000064967">
    <property type="component" value="Chromosome"/>
</dbReference>
<sequence>MFATAGCTLAVFALIRAVGACSSPYGEATATANDAAPSAADSQDARGVPDPCQHAFVAEPPDNDDAPDEVLPPFGIAVDAIQVQGNQENPLALDLDNVCTCETGAGTAHEGKSSCITAASRCDLDGGRDNAVGEFVSGLGAFYAVDKFPNALIQQGRRGVLTQLGKYNGRANDKDVALGIILSEGIHSQGCPNSTAQHGTTWDTWSPGWCGDDKWSLPRDGVFQVSSGAVFVVVGTGYVRDYQLVVNFEKSTVSVPFDDAYALLVSSAIITGKLVPLGEDMNPRDPSVPPRTDKEKRFYRVDDGVLAGRISTHDLLAAIGSSKQSQTVEQTCLQSLYPVLKDRVCSSADIARSADLDFQPDAGCDALSTAIRFTGKPALLGEVYDRNRPSTPCEPGPNGEPLDAGVSYLCP</sequence>
<reference evidence="3 4" key="1">
    <citation type="submission" date="2015-08" db="EMBL/GenBank/DDBJ databases">
        <authorList>
            <person name="Babu N.S."/>
            <person name="Beckwith C.J."/>
            <person name="Beseler K.G."/>
            <person name="Brison A."/>
            <person name="Carone J.V."/>
            <person name="Caskin T.P."/>
            <person name="Diamond M."/>
            <person name="Durham M.E."/>
            <person name="Foxe J.M."/>
            <person name="Go M."/>
            <person name="Henderson B.A."/>
            <person name="Jones I.B."/>
            <person name="McGettigan J.A."/>
            <person name="Micheletti S.J."/>
            <person name="Nasrallah M.E."/>
            <person name="Ortiz D."/>
            <person name="Piller C.R."/>
            <person name="Privatt S.R."/>
            <person name="Schneider S.L."/>
            <person name="Sharp S."/>
            <person name="Smith T.C."/>
            <person name="Stanton J.D."/>
            <person name="Ullery H.E."/>
            <person name="Wilson R.J."/>
            <person name="Serrano M.G."/>
            <person name="Buck G."/>
            <person name="Lee V."/>
            <person name="Wang Y."/>
            <person name="Carvalho R."/>
            <person name="Voegtly L."/>
            <person name="Shi R."/>
            <person name="Duckworth R."/>
            <person name="Johnson A."/>
            <person name="Loviza R."/>
            <person name="Walstead R."/>
            <person name="Shah Z."/>
            <person name="Kiflezghi M."/>
            <person name="Wade K."/>
            <person name="Ball S.L."/>
            <person name="Bradley K.W."/>
            <person name="Asai D.J."/>
            <person name="Bowman C.A."/>
            <person name="Russell D.A."/>
            <person name="Pope W.H."/>
            <person name="Jacobs-Sera D."/>
            <person name="Hendrix R.W."/>
            <person name="Hatfull G.F."/>
        </authorList>
    </citation>
    <scope>NUCLEOTIDE SEQUENCE [LARGE SCALE GENOMIC DNA]</scope>
    <source>
        <strain evidence="3 4">DSM 27648</strain>
    </source>
</reference>
<organism evidence="3 4">
    <name type="scientific">Labilithrix luteola</name>
    <dbReference type="NCBI Taxonomy" id="1391654"/>
    <lineage>
        <taxon>Bacteria</taxon>
        <taxon>Pseudomonadati</taxon>
        <taxon>Myxococcota</taxon>
        <taxon>Polyangia</taxon>
        <taxon>Polyangiales</taxon>
        <taxon>Labilitrichaceae</taxon>
        <taxon>Labilithrix</taxon>
    </lineage>
</organism>
<dbReference type="KEGG" id="llu:AKJ09_08418"/>
<accession>A0A0K1Q8P2</accession>
<evidence type="ECO:0008006" key="5">
    <source>
        <dbReference type="Google" id="ProtNLM"/>
    </source>
</evidence>
<feature type="signal peptide" evidence="2">
    <location>
        <begin position="1"/>
        <end position="22"/>
    </location>
</feature>
<feature type="chain" id="PRO_5005467039" description="Lipoprotein" evidence="2">
    <location>
        <begin position="23"/>
        <end position="411"/>
    </location>
</feature>
<evidence type="ECO:0000256" key="2">
    <source>
        <dbReference type="SAM" id="SignalP"/>
    </source>
</evidence>
<keyword evidence="2" id="KW-0732">Signal</keyword>
<dbReference type="AlphaFoldDB" id="A0A0K1Q8P2"/>